<sequence>MNGQKYDVAGYAGSKIFGSLLFAVATLFLVSESVSLKGKQVTFKGMMSKYVSLANWHVPQLCAFTVCVDLNKTQKSVPSGAAFSYDVNSSSTNINEVELALSFNNSTLQMFFMGSFLDLGQYVVAYRMHQICCVWDSQKHLLQLFWDAKNLVNKTLPDFHHRCLRPNGTLVMGQLHKNYNGVLIQQLSFVGVLHYFQMWDHVRGQQDMERCEDGNVVSWGQNYWSLQDILTESAQHQRCGAEEPTSAFPTITSPDPNVTVITDTFYSFQMNFSVTWEPPRECDRYDAKKLSATWFKKQLNNSEFVMTNHNVKTARHKLSQGTRQVNTENGRLSSRRYSSKAIIKARSSQSMQEIVWKLQNTLCGDYTEDQLSMSVKQKDTHVISFDPESCSEQTVWSNYKGVYTWPKMVPPNVMTLPCEANRELAASRLCLINLRTEKAYWKRPNLAACPLLQNLPDNILDLKNVTVTVENAEEVADHILFLLSFSDLNKDEIEVLVNKLSDIANCEEISLALARKILQIINIFMEDKIQLQDMQTVLNRILTIMEQIGFKMNFNGRNESIILPRLALAVLRPDPMNFQGVAFGIVFYTLETSPQLSIQSTPFTDVQASIYLPGLLKNYLTSQSLDGDSFTGIQFTFFGAPSLFEDNSLKNEVLNTYVVGASIENKTIEDLKKPVSIVLQHRNPHGDNATVHCVFWDFNRNDGLGGWNTSGCEMKHTNSTYTICNCNHLTHFGVLLDLSRTPLSDADEWALALVTYVGCGISSIFLGLVLLVYLSIDKLREDYPSKILINLCFALLMLNLAFLVNSWLATFQNSGLCITVAMALHYSLLSAFTWMGLEAINMYFALVRVFKVYIPYYMLRFSIAGWGIPALIVIVALSISRDFYGTEFALRRNTDSPSMQFCWIQDNWVFYISVVGYFILVFLINISMFVTVLCQIRVMKTNNCRVGRDQSKEFLLDLKRVTSLTFLLGLTWGFAFFAWGPLKIAFMYIFAICNSLQGFFIFVFYCLMKENVRKQCQIHFCCGKFRLSNFQGISSATILGNYPCIIERKHSCHSLKSLKSWTTGSTSKDQVACCRISHMSSASQAVKLPCVRRISPADVDLHHTEKNKDLS</sequence>
<dbReference type="InterPro" id="IPR000832">
    <property type="entry name" value="GPCR_2_secretin-like"/>
</dbReference>
<dbReference type="Pfam" id="PF00002">
    <property type="entry name" value="7tm_2"/>
    <property type="match status" value="1"/>
</dbReference>
<dbReference type="GO" id="GO:0004930">
    <property type="term" value="F:G protein-coupled receptor activity"/>
    <property type="evidence" value="ECO:0007669"/>
    <property type="project" value="InterPro"/>
</dbReference>
<accession>A0AAW1AV39</accession>
<name>A0AAW1AV39_CROAD</name>
<dbReference type="FunFam" id="1.20.1070.10:FF:000043">
    <property type="entry name" value="adhesion G-protein coupled receptor G2 isoform X1"/>
    <property type="match status" value="1"/>
</dbReference>
<evidence type="ECO:0000313" key="14">
    <source>
        <dbReference type="Proteomes" id="UP001474421"/>
    </source>
</evidence>
<evidence type="ECO:0000256" key="8">
    <source>
        <dbReference type="PROSITE-ProRule" id="PRU01172"/>
    </source>
</evidence>
<feature type="transmembrane region" description="Helical" evidence="9">
    <location>
        <begin position="788"/>
        <end position="808"/>
    </location>
</feature>
<dbReference type="Pfam" id="PF00354">
    <property type="entry name" value="Pentaxin"/>
    <property type="match status" value="1"/>
</dbReference>
<proteinExistence type="inferred from homology"/>
<feature type="transmembrane region" description="Helical" evidence="9">
    <location>
        <begin position="985"/>
        <end position="1007"/>
    </location>
</feature>
<dbReference type="Proteomes" id="UP001474421">
    <property type="component" value="Unassembled WGS sequence"/>
</dbReference>
<dbReference type="Gene3D" id="1.20.1070.10">
    <property type="entry name" value="Rhodopsin 7-helix transmembrane proteins"/>
    <property type="match status" value="1"/>
</dbReference>
<feature type="transmembrane region" description="Helical" evidence="9">
    <location>
        <begin position="12"/>
        <end position="30"/>
    </location>
</feature>
<protein>
    <submittedName>
        <fullName evidence="13">Adhesion G-protein coupled receptor G4</fullName>
    </submittedName>
</protein>
<dbReference type="PROSITE" id="PS51828">
    <property type="entry name" value="PTX_2"/>
    <property type="match status" value="1"/>
</dbReference>
<evidence type="ECO:0000256" key="4">
    <source>
        <dbReference type="ARBA" id="ARBA00022729"/>
    </source>
</evidence>
<keyword evidence="5 9" id="KW-1133">Transmembrane helix</keyword>
<dbReference type="InterPro" id="IPR000203">
    <property type="entry name" value="GPS"/>
</dbReference>
<keyword evidence="13" id="KW-0675">Receptor</keyword>
<dbReference type="Gene3D" id="2.60.220.50">
    <property type="match status" value="1"/>
</dbReference>
<dbReference type="PANTHER" id="PTHR12011">
    <property type="entry name" value="ADHESION G-PROTEIN COUPLED RECEPTOR"/>
    <property type="match status" value="1"/>
</dbReference>
<feature type="transmembrane region" description="Helical" evidence="9">
    <location>
        <begin position="828"/>
        <end position="850"/>
    </location>
</feature>
<evidence type="ECO:0000256" key="3">
    <source>
        <dbReference type="ARBA" id="ARBA00022692"/>
    </source>
</evidence>
<keyword evidence="3 9" id="KW-0812">Transmembrane</keyword>
<comment type="caution">
    <text evidence="13">The sequence shown here is derived from an EMBL/GenBank/DDBJ whole genome shotgun (WGS) entry which is preliminary data.</text>
</comment>
<dbReference type="PANTHER" id="PTHR12011:SF277">
    <property type="entry name" value="ADHESION G-PROTEIN COUPLED RECEPTOR G4"/>
    <property type="match status" value="1"/>
</dbReference>
<dbReference type="SMART" id="SM00159">
    <property type="entry name" value="PTX"/>
    <property type="match status" value="1"/>
</dbReference>
<dbReference type="Gene3D" id="2.60.120.200">
    <property type="match status" value="1"/>
</dbReference>
<comment type="similarity">
    <text evidence="2">Belongs to the G-protein coupled receptor 2 family. Adhesion G-protein coupled receptor (ADGR) subfamily.</text>
</comment>
<feature type="transmembrane region" description="Helical" evidence="9">
    <location>
        <begin position="857"/>
        <end position="879"/>
    </location>
</feature>
<evidence type="ECO:0000256" key="2">
    <source>
        <dbReference type="ARBA" id="ARBA00007343"/>
    </source>
</evidence>
<dbReference type="InterPro" id="IPR001759">
    <property type="entry name" value="PTX_dom"/>
</dbReference>
<feature type="transmembrane region" description="Helical" evidence="9">
    <location>
        <begin position="908"/>
        <end position="933"/>
    </location>
</feature>
<dbReference type="Pfam" id="PF01825">
    <property type="entry name" value="GPS"/>
    <property type="match status" value="1"/>
</dbReference>
<comment type="caution">
    <text evidence="8">Lacks conserved residue(s) required for the propagation of feature annotation.</text>
</comment>
<keyword evidence="4" id="KW-0732">Signal</keyword>
<dbReference type="SUPFAM" id="SSF81321">
    <property type="entry name" value="Family A G protein-coupled receptor-like"/>
    <property type="match status" value="1"/>
</dbReference>
<evidence type="ECO:0000259" key="12">
    <source>
        <dbReference type="PROSITE" id="PS51828"/>
    </source>
</evidence>
<feature type="transmembrane region" description="Helical" evidence="9">
    <location>
        <begin position="961"/>
        <end position="979"/>
    </location>
</feature>
<feature type="transmembrane region" description="Helical" evidence="9">
    <location>
        <begin position="749"/>
        <end position="776"/>
    </location>
</feature>
<dbReference type="InterPro" id="IPR017983">
    <property type="entry name" value="GPCR_2_secretin-like_CS"/>
</dbReference>
<dbReference type="PROSITE" id="PS50261">
    <property type="entry name" value="G_PROTEIN_RECEP_F2_4"/>
    <property type="match status" value="1"/>
</dbReference>
<dbReference type="PROSITE" id="PS50221">
    <property type="entry name" value="GAIN_B"/>
    <property type="match status" value="1"/>
</dbReference>
<evidence type="ECO:0000256" key="7">
    <source>
        <dbReference type="ARBA" id="ARBA00023157"/>
    </source>
</evidence>
<keyword evidence="7" id="KW-1015">Disulfide bond</keyword>
<keyword evidence="14" id="KW-1185">Reference proteome</keyword>
<evidence type="ECO:0000259" key="11">
    <source>
        <dbReference type="PROSITE" id="PS50261"/>
    </source>
</evidence>
<dbReference type="InterPro" id="IPR013320">
    <property type="entry name" value="ConA-like_dom_sf"/>
</dbReference>
<evidence type="ECO:0000256" key="9">
    <source>
        <dbReference type="SAM" id="Phobius"/>
    </source>
</evidence>
<dbReference type="InterPro" id="IPR057244">
    <property type="entry name" value="GAIN_B"/>
</dbReference>
<dbReference type="CDD" id="cd15997">
    <property type="entry name" value="7tmB2_GPR112"/>
    <property type="match status" value="1"/>
</dbReference>
<organism evidence="13 14">
    <name type="scientific">Crotalus adamanteus</name>
    <name type="common">Eastern diamondback rattlesnake</name>
    <dbReference type="NCBI Taxonomy" id="8729"/>
    <lineage>
        <taxon>Eukaryota</taxon>
        <taxon>Metazoa</taxon>
        <taxon>Chordata</taxon>
        <taxon>Craniata</taxon>
        <taxon>Vertebrata</taxon>
        <taxon>Euteleostomi</taxon>
        <taxon>Lepidosauria</taxon>
        <taxon>Squamata</taxon>
        <taxon>Bifurcata</taxon>
        <taxon>Unidentata</taxon>
        <taxon>Episquamata</taxon>
        <taxon>Toxicofera</taxon>
        <taxon>Serpentes</taxon>
        <taxon>Colubroidea</taxon>
        <taxon>Viperidae</taxon>
        <taxon>Crotalinae</taxon>
        <taxon>Crotalus</taxon>
    </lineage>
</organism>
<feature type="domain" description="G-protein coupled receptors family 2 profile 2" evidence="11">
    <location>
        <begin position="751"/>
        <end position="1009"/>
    </location>
</feature>
<evidence type="ECO:0000313" key="13">
    <source>
        <dbReference type="EMBL" id="KAK9393622.1"/>
    </source>
</evidence>
<dbReference type="GO" id="GO:0007189">
    <property type="term" value="P:adenylate cyclase-activating G protein-coupled receptor signaling pathway"/>
    <property type="evidence" value="ECO:0007669"/>
    <property type="project" value="TreeGrafter"/>
</dbReference>
<reference evidence="13 14" key="1">
    <citation type="journal article" date="2024" name="Proc. Natl. Acad. Sci. U.S.A.">
        <title>The genetic regulatory architecture and epigenomic basis for age-related changes in rattlesnake venom.</title>
        <authorList>
            <person name="Hogan M.P."/>
            <person name="Holding M.L."/>
            <person name="Nystrom G.S."/>
            <person name="Colston T.J."/>
            <person name="Bartlett D.A."/>
            <person name="Mason A.J."/>
            <person name="Ellsworth S.A."/>
            <person name="Rautsaw R.M."/>
            <person name="Lawrence K.C."/>
            <person name="Strickland J.L."/>
            <person name="He B."/>
            <person name="Fraser P."/>
            <person name="Margres M.J."/>
            <person name="Gilbert D.M."/>
            <person name="Gibbs H.L."/>
            <person name="Parkinson C.L."/>
            <person name="Rokyta D.R."/>
        </authorList>
    </citation>
    <scope>NUCLEOTIDE SEQUENCE [LARGE SCALE GENOMIC DNA]</scope>
    <source>
        <strain evidence="13">DRR0105</strain>
    </source>
</reference>
<feature type="domain" description="GAIN-B" evidence="10">
    <location>
        <begin position="587"/>
        <end position="742"/>
    </location>
</feature>
<dbReference type="AlphaFoldDB" id="A0AAW1AV39"/>
<comment type="subcellular location">
    <subcellularLocation>
        <location evidence="1">Membrane</location>
        <topology evidence="1">Multi-pass membrane protein</topology>
    </subcellularLocation>
</comment>
<dbReference type="PRINTS" id="PR00249">
    <property type="entry name" value="GPCRSECRETIN"/>
</dbReference>
<dbReference type="GO" id="GO:0007166">
    <property type="term" value="P:cell surface receptor signaling pathway"/>
    <property type="evidence" value="ECO:0007669"/>
    <property type="project" value="InterPro"/>
</dbReference>
<dbReference type="SMART" id="SM00303">
    <property type="entry name" value="GPS"/>
    <property type="match status" value="1"/>
</dbReference>
<keyword evidence="6 9" id="KW-0472">Membrane</keyword>
<evidence type="ECO:0000256" key="1">
    <source>
        <dbReference type="ARBA" id="ARBA00004141"/>
    </source>
</evidence>
<evidence type="ECO:0000259" key="10">
    <source>
        <dbReference type="PROSITE" id="PS50221"/>
    </source>
</evidence>
<evidence type="ECO:0000256" key="5">
    <source>
        <dbReference type="ARBA" id="ARBA00022989"/>
    </source>
</evidence>
<dbReference type="EMBL" id="JAOTOJ010000013">
    <property type="protein sequence ID" value="KAK9393622.1"/>
    <property type="molecule type" value="Genomic_DNA"/>
</dbReference>
<dbReference type="GO" id="GO:0005886">
    <property type="term" value="C:plasma membrane"/>
    <property type="evidence" value="ECO:0007669"/>
    <property type="project" value="TreeGrafter"/>
</dbReference>
<dbReference type="InterPro" id="IPR017981">
    <property type="entry name" value="GPCR_2-like_7TM"/>
</dbReference>
<evidence type="ECO:0000256" key="6">
    <source>
        <dbReference type="ARBA" id="ARBA00023136"/>
    </source>
</evidence>
<dbReference type="PROSITE" id="PS00650">
    <property type="entry name" value="G_PROTEIN_RECEP_F2_2"/>
    <property type="match status" value="1"/>
</dbReference>
<feature type="domain" description="Pentraxin (PTX)" evidence="12">
    <location>
        <begin position="36"/>
        <end position="239"/>
    </location>
</feature>
<gene>
    <name evidence="13" type="ORF">NXF25_016074</name>
</gene>
<dbReference type="InterPro" id="IPR046338">
    <property type="entry name" value="GAIN_dom_sf"/>
</dbReference>
<dbReference type="SUPFAM" id="SSF49899">
    <property type="entry name" value="Concanavalin A-like lectins/glucanases"/>
    <property type="match status" value="1"/>
</dbReference>